<comment type="similarity">
    <text evidence="1 5">Belongs to the pseudouridine synthase RluA family.</text>
</comment>
<dbReference type="GO" id="GO:0120159">
    <property type="term" value="F:rRNA pseudouridine synthase activity"/>
    <property type="evidence" value="ECO:0007669"/>
    <property type="project" value="UniProtKB-ARBA"/>
</dbReference>
<dbReference type="InterPro" id="IPR006145">
    <property type="entry name" value="PsdUridine_synth_RsuA/RluA"/>
</dbReference>
<feature type="domain" description="RNA-binding S4" evidence="6">
    <location>
        <begin position="1"/>
        <end position="64"/>
    </location>
</feature>
<dbReference type="GO" id="GO:0003723">
    <property type="term" value="F:RNA binding"/>
    <property type="evidence" value="ECO:0007669"/>
    <property type="project" value="UniProtKB-KW"/>
</dbReference>
<dbReference type="AlphaFoldDB" id="D3P9P7"/>
<organism evidence="7 8">
    <name type="scientific">Deferribacter desulfuricans (strain DSM 14783 / JCM 11476 / NBRC 101012 / SSM1)</name>
    <dbReference type="NCBI Taxonomy" id="639282"/>
    <lineage>
        <taxon>Bacteria</taxon>
        <taxon>Pseudomonadati</taxon>
        <taxon>Deferribacterota</taxon>
        <taxon>Deferribacteres</taxon>
        <taxon>Deferribacterales</taxon>
        <taxon>Deferribacteraceae</taxon>
        <taxon>Deferribacter</taxon>
    </lineage>
</organism>
<dbReference type="EMBL" id="AP011529">
    <property type="protein sequence ID" value="BAI81437.1"/>
    <property type="molecule type" value="Genomic_DNA"/>
</dbReference>
<dbReference type="Proteomes" id="UP000001520">
    <property type="component" value="Chromosome"/>
</dbReference>
<evidence type="ECO:0000259" key="6">
    <source>
        <dbReference type="SMART" id="SM00363"/>
    </source>
</evidence>
<dbReference type="SMART" id="SM00363">
    <property type="entry name" value="S4"/>
    <property type="match status" value="1"/>
</dbReference>
<dbReference type="CDD" id="cd02869">
    <property type="entry name" value="PseudoU_synth_RluA_like"/>
    <property type="match status" value="1"/>
</dbReference>
<dbReference type="CDD" id="cd00165">
    <property type="entry name" value="S4"/>
    <property type="match status" value="1"/>
</dbReference>
<dbReference type="eggNOG" id="COG0564">
    <property type="taxonomic scope" value="Bacteria"/>
</dbReference>
<dbReference type="SUPFAM" id="SSF55120">
    <property type="entry name" value="Pseudouridine synthase"/>
    <property type="match status" value="1"/>
</dbReference>
<feature type="active site" evidence="3">
    <location>
        <position position="121"/>
    </location>
</feature>
<dbReference type="STRING" id="639282.DEFDS_1986"/>
<gene>
    <name evidence="7" type="ordered locus">DEFDS_1986</name>
</gene>
<dbReference type="EC" id="5.4.99.-" evidence="5"/>
<proteinExistence type="inferred from homology"/>
<dbReference type="Gene3D" id="3.10.290.10">
    <property type="entry name" value="RNA-binding S4 domain"/>
    <property type="match status" value="1"/>
</dbReference>
<dbReference type="InterPro" id="IPR020103">
    <property type="entry name" value="PsdUridine_synth_cat_dom_sf"/>
</dbReference>
<evidence type="ECO:0000256" key="3">
    <source>
        <dbReference type="PIRSR" id="PIRSR606225-1"/>
    </source>
</evidence>
<evidence type="ECO:0000313" key="8">
    <source>
        <dbReference type="Proteomes" id="UP000001520"/>
    </source>
</evidence>
<dbReference type="InterPro" id="IPR006224">
    <property type="entry name" value="PsdUridine_synth_RluA-like_CS"/>
</dbReference>
<dbReference type="PROSITE" id="PS01129">
    <property type="entry name" value="PSI_RLU"/>
    <property type="match status" value="1"/>
</dbReference>
<dbReference type="Pfam" id="PF00849">
    <property type="entry name" value="PseudoU_synth_2"/>
    <property type="match status" value="1"/>
</dbReference>
<dbReference type="InterPro" id="IPR006225">
    <property type="entry name" value="PsdUridine_synth_RluC/D"/>
</dbReference>
<keyword evidence="8" id="KW-1185">Reference proteome</keyword>
<comment type="catalytic activity">
    <reaction evidence="5">
        <text>a uridine in RNA = a pseudouridine in RNA</text>
        <dbReference type="Rhea" id="RHEA:48348"/>
        <dbReference type="Rhea" id="RHEA-COMP:12068"/>
        <dbReference type="Rhea" id="RHEA-COMP:12069"/>
        <dbReference type="ChEBI" id="CHEBI:65314"/>
        <dbReference type="ChEBI" id="CHEBI:65315"/>
    </reaction>
</comment>
<keyword evidence="2 5" id="KW-0413">Isomerase</keyword>
<name>D3P9P7_DEFDS</name>
<dbReference type="GO" id="GO:0000455">
    <property type="term" value="P:enzyme-directed rRNA pseudouridine synthesis"/>
    <property type="evidence" value="ECO:0007669"/>
    <property type="project" value="TreeGrafter"/>
</dbReference>
<dbReference type="Gene3D" id="3.30.2350.10">
    <property type="entry name" value="Pseudouridine synthase"/>
    <property type="match status" value="1"/>
</dbReference>
<protein>
    <recommendedName>
        <fullName evidence="5">Pseudouridine synthase</fullName>
        <ecNumber evidence="5">5.4.99.-</ecNumber>
    </recommendedName>
</protein>
<dbReference type="SUPFAM" id="SSF55174">
    <property type="entry name" value="Alpha-L RNA-binding motif"/>
    <property type="match status" value="1"/>
</dbReference>
<accession>D3P9P7</accession>
<dbReference type="KEGG" id="ddf:DEFDS_1986"/>
<comment type="function">
    <text evidence="5">Responsible for synthesis of pseudouridine from uracil.</text>
</comment>
<dbReference type="PANTHER" id="PTHR21600:SF44">
    <property type="entry name" value="RIBOSOMAL LARGE SUBUNIT PSEUDOURIDINE SYNTHASE D"/>
    <property type="match status" value="1"/>
</dbReference>
<dbReference type="PANTHER" id="PTHR21600">
    <property type="entry name" value="MITOCHONDRIAL RNA PSEUDOURIDINE SYNTHASE"/>
    <property type="match status" value="1"/>
</dbReference>
<dbReference type="NCBIfam" id="TIGR00005">
    <property type="entry name" value="rluA_subfam"/>
    <property type="match status" value="1"/>
</dbReference>
<dbReference type="PROSITE" id="PS50889">
    <property type="entry name" value="S4"/>
    <property type="match status" value="1"/>
</dbReference>
<dbReference type="InterPro" id="IPR002942">
    <property type="entry name" value="S4_RNA-bd"/>
</dbReference>
<evidence type="ECO:0000256" key="4">
    <source>
        <dbReference type="PROSITE-ProRule" id="PRU00182"/>
    </source>
</evidence>
<evidence type="ECO:0000256" key="5">
    <source>
        <dbReference type="RuleBase" id="RU362028"/>
    </source>
</evidence>
<dbReference type="HOGENOM" id="CLU_016902_4_4_0"/>
<dbReference type="Pfam" id="PF01479">
    <property type="entry name" value="S4"/>
    <property type="match status" value="1"/>
</dbReference>
<evidence type="ECO:0000256" key="2">
    <source>
        <dbReference type="ARBA" id="ARBA00023235"/>
    </source>
</evidence>
<dbReference type="InterPro" id="IPR050188">
    <property type="entry name" value="RluA_PseudoU_synthase"/>
</dbReference>
<keyword evidence="4" id="KW-0694">RNA-binding</keyword>
<evidence type="ECO:0000313" key="7">
    <source>
        <dbReference type="EMBL" id="BAI81437.1"/>
    </source>
</evidence>
<sequence>MRIDTYLSEVIGKSRSFCSKIIKKGLVLVNNKTVKPSYNVNLGDEILVKIPQEEKLDLKPANIPLNIIYENQYYLIINKPAGLCVHPAPGNFDNTLVNALLYHFQINDDNDVRPGIVHRLDKDTSGLILVAKNRDVREKMSEMFKEREVDKKYLAICYGNPKWDEILVENSIGRHPVDRKKMAVVENGRYAKTKITVLKRYDNIFLADVKIYTGRTHQIRVHCSYLGCPIIGDKVYGNKLSNKIRFERQALHAYYLAFDCPFTKEKKIFEIDMSEDMKAFLGSLNTNS</sequence>
<reference evidence="7 8" key="1">
    <citation type="journal article" date="2010" name="DNA Res.">
        <title>Bacterial lifestyle in a deep-sea hydrothermal vent chimney revealed by the genome sequence of the thermophilic bacterium Deferribacter desulfuricans SSM1.</title>
        <authorList>
            <person name="Takaki Y."/>
            <person name="Shimamura S."/>
            <person name="Nakagawa S."/>
            <person name="Fukuhara Y."/>
            <person name="Horikawa H."/>
            <person name="Ankai A."/>
            <person name="Harada T."/>
            <person name="Hosoyama A."/>
            <person name="Oguchi A."/>
            <person name="Fukui S."/>
            <person name="Fujita N."/>
            <person name="Takami H."/>
            <person name="Takai K."/>
        </authorList>
    </citation>
    <scope>NUCLEOTIDE SEQUENCE [LARGE SCALE GENOMIC DNA]</scope>
    <source>
        <strain evidence="8">DSM 14783 / JCM 11476 / NBRC 101012 / SSM1</strain>
    </source>
</reference>
<evidence type="ECO:0000256" key="1">
    <source>
        <dbReference type="ARBA" id="ARBA00010876"/>
    </source>
</evidence>
<dbReference type="InterPro" id="IPR036986">
    <property type="entry name" value="S4_RNA-bd_sf"/>
</dbReference>